<sequence>MFHKIIRVIIKLMVQVFNQYRLVMLNKNVFLAQIIIYCINQFLQIMHNINYYKII</sequence>
<dbReference type="EMBL" id="GBXM01104470">
    <property type="protein sequence ID" value="JAH04107.1"/>
    <property type="molecule type" value="Transcribed_RNA"/>
</dbReference>
<organism evidence="1">
    <name type="scientific">Anguilla anguilla</name>
    <name type="common">European freshwater eel</name>
    <name type="synonym">Muraena anguilla</name>
    <dbReference type="NCBI Taxonomy" id="7936"/>
    <lineage>
        <taxon>Eukaryota</taxon>
        <taxon>Metazoa</taxon>
        <taxon>Chordata</taxon>
        <taxon>Craniata</taxon>
        <taxon>Vertebrata</taxon>
        <taxon>Euteleostomi</taxon>
        <taxon>Actinopterygii</taxon>
        <taxon>Neopterygii</taxon>
        <taxon>Teleostei</taxon>
        <taxon>Anguilliformes</taxon>
        <taxon>Anguillidae</taxon>
        <taxon>Anguilla</taxon>
    </lineage>
</organism>
<dbReference type="AlphaFoldDB" id="A0A0E9PII4"/>
<accession>A0A0E9PII4</accession>
<name>A0A0E9PII4_ANGAN</name>
<protein>
    <submittedName>
        <fullName evidence="1">Uncharacterized protein</fullName>
    </submittedName>
</protein>
<reference evidence="1" key="1">
    <citation type="submission" date="2014-11" db="EMBL/GenBank/DDBJ databases">
        <authorList>
            <person name="Amaro Gonzalez C."/>
        </authorList>
    </citation>
    <scope>NUCLEOTIDE SEQUENCE</scope>
</reference>
<proteinExistence type="predicted"/>
<reference evidence="1" key="2">
    <citation type="journal article" date="2015" name="Fish Shellfish Immunol.">
        <title>Early steps in the European eel (Anguilla anguilla)-Vibrio vulnificus interaction in the gills: Role of the RtxA13 toxin.</title>
        <authorList>
            <person name="Callol A."/>
            <person name="Pajuelo D."/>
            <person name="Ebbesson L."/>
            <person name="Teles M."/>
            <person name="MacKenzie S."/>
            <person name="Amaro C."/>
        </authorList>
    </citation>
    <scope>NUCLEOTIDE SEQUENCE</scope>
</reference>
<evidence type="ECO:0000313" key="1">
    <source>
        <dbReference type="EMBL" id="JAH04107.1"/>
    </source>
</evidence>